<gene>
    <name evidence="2" type="ORF">CJ030_MR3G026265</name>
</gene>
<feature type="compositionally biased region" description="Acidic residues" evidence="1">
    <location>
        <begin position="67"/>
        <end position="77"/>
    </location>
</feature>
<dbReference type="Proteomes" id="UP000516437">
    <property type="component" value="Chromosome 3"/>
</dbReference>
<accession>A0A6A1VZY9</accession>
<dbReference type="EMBL" id="RXIC02000021">
    <property type="protein sequence ID" value="KAB1218385.1"/>
    <property type="molecule type" value="Genomic_DNA"/>
</dbReference>
<organism evidence="2 3">
    <name type="scientific">Morella rubra</name>
    <name type="common">Chinese bayberry</name>
    <dbReference type="NCBI Taxonomy" id="262757"/>
    <lineage>
        <taxon>Eukaryota</taxon>
        <taxon>Viridiplantae</taxon>
        <taxon>Streptophyta</taxon>
        <taxon>Embryophyta</taxon>
        <taxon>Tracheophyta</taxon>
        <taxon>Spermatophyta</taxon>
        <taxon>Magnoliopsida</taxon>
        <taxon>eudicotyledons</taxon>
        <taxon>Gunneridae</taxon>
        <taxon>Pentapetalae</taxon>
        <taxon>rosids</taxon>
        <taxon>fabids</taxon>
        <taxon>Fagales</taxon>
        <taxon>Myricaceae</taxon>
        <taxon>Morella</taxon>
    </lineage>
</organism>
<protein>
    <submittedName>
        <fullName evidence="2">Uncharacterized protein</fullName>
    </submittedName>
</protein>
<evidence type="ECO:0000313" key="3">
    <source>
        <dbReference type="Proteomes" id="UP000516437"/>
    </source>
</evidence>
<dbReference type="OrthoDB" id="5186at2759"/>
<evidence type="ECO:0000256" key="1">
    <source>
        <dbReference type="SAM" id="MobiDB-lite"/>
    </source>
</evidence>
<reference evidence="2 3" key="1">
    <citation type="journal article" date="2019" name="Plant Biotechnol. J.">
        <title>The red bayberry genome and genetic basis of sex determination.</title>
        <authorList>
            <person name="Jia H.M."/>
            <person name="Jia H.J."/>
            <person name="Cai Q.L."/>
            <person name="Wang Y."/>
            <person name="Zhao H.B."/>
            <person name="Yang W.F."/>
            <person name="Wang G.Y."/>
            <person name="Li Y.H."/>
            <person name="Zhan D.L."/>
            <person name="Shen Y.T."/>
            <person name="Niu Q.F."/>
            <person name="Chang L."/>
            <person name="Qiu J."/>
            <person name="Zhao L."/>
            <person name="Xie H.B."/>
            <person name="Fu W.Y."/>
            <person name="Jin J."/>
            <person name="Li X.W."/>
            <person name="Jiao Y."/>
            <person name="Zhou C.C."/>
            <person name="Tu T."/>
            <person name="Chai C.Y."/>
            <person name="Gao J.L."/>
            <person name="Fan L.J."/>
            <person name="van de Weg E."/>
            <person name="Wang J.Y."/>
            <person name="Gao Z.S."/>
        </authorList>
    </citation>
    <scope>NUCLEOTIDE SEQUENCE [LARGE SCALE GENOMIC DNA]</scope>
    <source>
        <tissue evidence="2">Leaves</tissue>
    </source>
</reference>
<proteinExistence type="predicted"/>
<comment type="caution">
    <text evidence="2">The sequence shown here is derived from an EMBL/GenBank/DDBJ whole genome shotgun (WGS) entry which is preliminary data.</text>
</comment>
<feature type="region of interest" description="Disordered" evidence="1">
    <location>
        <begin position="57"/>
        <end position="95"/>
    </location>
</feature>
<keyword evidence="3" id="KW-1185">Reference proteome</keyword>
<evidence type="ECO:0000313" key="2">
    <source>
        <dbReference type="EMBL" id="KAB1218385.1"/>
    </source>
</evidence>
<dbReference type="AlphaFoldDB" id="A0A6A1VZY9"/>
<name>A0A6A1VZY9_9ROSI</name>
<sequence>MDLAGPFSYVDYNCEEGDDQKLWSKDEYEKPRVMKMRKCEYRSSIRDWHTSSRELRAKEDLAPTADEVGELNSDEPDSIEKINYQRPLEMRTSLT</sequence>